<comment type="caution">
    <text evidence="3">The sequence shown here is derived from an EMBL/GenBank/DDBJ whole genome shotgun (WGS) entry which is preliminary data.</text>
</comment>
<dbReference type="Pfam" id="PF03101">
    <property type="entry name" value="FAR1"/>
    <property type="match status" value="1"/>
</dbReference>
<proteinExistence type="inferred from homology"/>
<dbReference type="PANTHER" id="PTHR31669">
    <property type="entry name" value="PROTEIN FAR1-RELATED SEQUENCE 10-RELATED"/>
    <property type="match status" value="1"/>
</dbReference>
<dbReference type="GO" id="GO:0006355">
    <property type="term" value="P:regulation of DNA-templated transcription"/>
    <property type="evidence" value="ECO:0007669"/>
    <property type="project" value="UniProtKB-UniRule"/>
</dbReference>
<evidence type="ECO:0000256" key="1">
    <source>
        <dbReference type="RuleBase" id="RU367018"/>
    </source>
</evidence>
<protein>
    <recommendedName>
        <fullName evidence="1">Protein FAR1-RELATED SEQUENCE</fullName>
    </recommendedName>
</protein>
<dbReference type="GO" id="GO:0008270">
    <property type="term" value="F:zinc ion binding"/>
    <property type="evidence" value="ECO:0007669"/>
    <property type="project" value="UniProtKB-UniRule"/>
</dbReference>
<organism evidence="3 4">
    <name type="scientific">Malus domestica</name>
    <name type="common">Apple</name>
    <name type="synonym">Pyrus malus</name>
    <dbReference type="NCBI Taxonomy" id="3750"/>
    <lineage>
        <taxon>Eukaryota</taxon>
        <taxon>Viridiplantae</taxon>
        <taxon>Streptophyta</taxon>
        <taxon>Embryophyta</taxon>
        <taxon>Tracheophyta</taxon>
        <taxon>Spermatophyta</taxon>
        <taxon>Magnoliopsida</taxon>
        <taxon>eudicotyledons</taxon>
        <taxon>Gunneridae</taxon>
        <taxon>Pentapetalae</taxon>
        <taxon>rosids</taxon>
        <taxon>fabids</taxon>
        <taxon>Rosales</taxon>
        <taxon>Rosaceae</taxon>
        <taxon>Amygdaloideae</taxon>
        <taxon>Maleae</taxon>
        <taxon>Malus</taxon>
    </lineage>
</organism>
<dbReference type="AlphaFoldDB" id="A0A498JBE0"/>
<reference evidence="3 4" key="1">
    <citation type="submission" date="2018-10" db="EMBL/GenBank/DDBJ databases">
        <title>A high-quality apple genome assembly.</title>
        <authorList>
            <person name="Hu J."/>
        </authorList>
    </citation>
    <scope>NUCLEOTIDE SEQUENCE [LARGE SCALE GENOMIC DNA]</scope>
    <source>
        <strain evidence="4">cv. HFTH1</strain>
        <tissue evidence="3">Young leaf</tissue>
    </source>
</reference>
<evidence type="ECO:0000313" key="4">
    <source>
        <dbReference type="Proteomes" id="UP000290289"/>
    </source>
</evidence>
<comment type="subcellular location">
    <subcellularLocation>
        <location evidence="1">Nucleus</location>
    </subcellularLocation>
</comment>
<dbReference type="EMBL" id="RDQH01000334">
    <property type="protein sequence ID" value="RXH92097.1"/>
    <property type="molecule type" value="Genomic_DNA"/>
</dbReference>
<sequence>MDVLYRMEQVSLNTEPVFDEGDDYELKGDFTEHDNGTGETHRKRTPENLRWVWSSIHLMKPMIFTISMGKSRDLASESKRKERYRAKLGCSSAGFKKKSEANNPRPETRTGCPAMVVIRLVYSKRWRIVELELEHNHQVSPQIKSNINMYNPVYWYNHLYKLALPVAEEGAQSEEHYKTTLQALVELLNKLHLVEDIQV</sequence>
<keyword evidence="4" id="KW-1185">Reference proteome</keyword>
<keyword evidence="1" id="KW-0862">Zinc</keyword>
<comment type="function">
    <text evidence="1">Putative transcription activator involved in regulating light control of development.</text>
</comment>
<dbReference type="Proteomes" id="UP000290289">
    <property type="component" value="Chromosome 8"/>
</dbReference>
<dbReference type="InterPro" id="IPR004330">
    <property type="entry name" value="FAR1_DNA_bnd_dom"/>
</dbReference>
<keyword evidence="1" id="KW-0479">Metal-binding</keyword>
<gene>
    <name evidence="3" type="ORF">DVH24_021120</name>
</gene>
<evidence type="ECO:0000259" key="2">
    <source>
        <dbReference type="Pfam" id="PF03101"/>
    </source>
</evidence>
<dbReference type="PANTHER" id="PTHR31669:SF88">
    <property type="entry name" value="PROTEIN FAR1-RELATED SEQUENCE"/>
    <property type="match status" value="1"/>
</dbReference>
<evidence type="ECO:0000313" key="3">
    <source>
        <dbReference type="EMBL" id="RXH92097.1"/>
    </source>
</evidence>
<accession>A0A498JBE0</accession>
<name>A0A498JBE0_MALDO</name>
<feature type="domain" description="FAR1" evidence="2">
    <location>
        <begin position="64"/>
        <end position="140"/>
    </location>
</feature>
<keyword evidence="1" id="KW-0539">Nucleus</keyword>
<dbReference type="InterPro" id="IPR031052">
    <property type="entry name" value="FHY3/FAR1"/>
</dbReference>
<keyword evidence="1" id="KW-0863">Zinc-finger</keyword>
<dbReference type="GO" id="GO:0005634">
    <property type="term" value="C:nucleus"/>
    <property type="evidence" value="ECO:0007669"/>
    <property type="project" value="UniProtKB-SubCell"/>
</dbReference>
<comment type="similarity">
    <text evidence="1">Belongs to the FHY3/FAR1 family.</text>
</comment>